<evidence type="ECO:0000256" key="5">
    <source>
        <dbReference type="ARBA" id="ARBA00022827"/>
    </source>
</evidence>
<dbReference type="InterPro" id="IPR029041">
    <property type="entry name" value="FAD-linked_oxidoreductase-like"/>
</dbReference>
<dbReference type="Pfam" id="PF02219">
    <property type="entry name" value="MTHFR"/>
    <property type="match status" value="1"/>
</dbReference>
<gene>
    <name evidence="10" type="ORF">MRX98_09445</name>
</gene>
<dbReference type="GO" id="GO:0035999">
    <property type="term" value="P:tetrahydrofolate interconversion"/>
    <property type="evidence" value="ECO:0007669"/>
    <property type="project" value="TreeGrafter"/>
</dbReference>
<evidence type="ECO:0000256" key="3">
    <source>
        <dbReference type="ARBA" id="ARBA00006743"/>
    </source>
</evidence>
<evidence type="ECO:0000256" key="9">
    <source>
        <dbReference type="RuleBase" id="RU003862"/>
    </source>
</evidence>
<evidence type="ECO:0000256" key="2">
    <source>
        <dbReference type="ARBA" id="ARBA00004777"/>
    </source>
</evidence>
<dbReference type="PANTHER" id="PTHR45754:SF3">
    <property type="entry name" value="METHYLENETETRAHYDROFOLATE REDUCTASE (NADPH)"/>
    <property type="match status" value="1"/>
</dbReference>
<keyword evidence="5 9" id="KW-0274">FAD</keyword>
<evidence type="ECO:0000256" key="8">
    <source>
        <dbReference type="ARBA" id="ARBA00048628"/>
    </source>
</evidence>
<comment type="catalytic activity">
    <reaction evidence="8">
        <text>(6S)-5-methyl-5,6,7,8-tetrahydrofolate + NAD(+) = (6R)-5,10-methylene-5,6,7,8-tetrahydrofolate + NADH + H(+)</text>
        <dbReference type="Rhea" id="RHEA:19821"/>
        <dbReference type="ChEBI" id="CHEBI:15378"/>
        <dbReference type="ChEBI" id="CHEBI:15636"/>
        <dbReference type="ChEBI" id="CHEBI:18608"/>
        <dbReference type="ChEBI" id="CHEBI:57540"/>
        <dbReference type="ChEBI" id="CHEBI:57945"/>
        <dbReference type="EC" id="1.5.1.54"/>
    </reaction>
    <physiologicalReaction direction="right-to-left" evidence="8">
        <dbReference type="Rhea" id="RHEA:19823"/>
    </physiologicalReaction>
</comment>
<evidence type="ECO:0000256" key="1">
    <source>
        <dbReference type="ARBA" id="ARBA00001974"/>
    </source>
</evidence>
<comment type="caution">
    <text evidence="10">The sequence shown here is derived from an EMBL/GenBank/DDBJ whole genome shotgun (WGS) entry which is preliminary data.</text>
</comment>
<evidence type="ECO:0000313" key="10">
    <source>
        <dbReference type="EMBL" id="MCJ8500793.1"/>
    </source>
</evidence>
<evidence type="ECO:0000313" key="11">
    <source>
        <dbReference type="Proteomes" id="UP001165427"/>
    </source>
</evidence>
<dbReference type="AlphaFoldDB" id="A0AA41R3Q4"/>
<comment type="pathway">
    <text evidence="7">Amino-acid biosynthesis; L-methionine biosynthesis via de novo pathway.</text>
</comment>
<dbReference type="Gene3D" id="3.20.20.220">
    <property type="match status" value="1"/>
</dbReference>
<reference evidence="10" key="1">
    <citation type="submission" date="2022-04" db="EMBL/GenBank/DDBJ databases">
        <title>Desulfatitalea alkaliphila sp. nov., a novel anaerobic sulfate-reducing bacterium isolated from terrestrial mud volcano, Taman Peninsula, Russia.</title>
        <authorList>
            <person name="Khomyakova M.A."/>
            <person name="Merkel A.Y."/>
            <person name="Slobodkin A.I."/>
        </authorList>
    </citation>
    <scope>NUCLEOTIDE SEQUENCE</scope>
    <source>
        <strain evidence="10">M08but</strain>
    </source>
</reference>
<evidence type="ECO:0000256" key="4">
    <source>
        <dbReference type="ARBA" id="ARBA00022630"/>
    </source>
</evidence>
<accession>A0AA41R3Q4</accession>
<dbReference type="EMBL" id="JALJRB010000008">
    <property type="protein sequence ID" value="MCJ8500793.1"/>
    <property type="molecule type" value="Genomic_DNA"/>
</dbReference>
<dbReference type="PANTHER" id="PTHR45754">
    <property type="entry name" value="METHYLENETETRAHYDROFOLATE REDUCTASE"/>
    <property type="match status" value="1"/>
</dbReference>
<evidence type="ECO:0000256" key="6">
    <source>
        <dbReference type="ARBA" id="ARBA00023002"/>
    </source>
</evidence>
<keyword evidence="4 9" id="KW-0285">Flavoprotein</keyword>
<proteinExistence type="inferred from homology"/>
<name>A0AA41R3Q4_9BACT</name>
<dbReference type="GO" id="GO:0106312">
    <property type="term" value="F:methylenetetrahydrofolate reductase (NADH) activity"/>
    <property type="evidence" value="ECO:0007669"/>
    <property type="project" value="UniProtKB-EC"/>
</dbReference>
<keyword evidence="6 9" id="KW-0560">Oxidoreductase</keyword>
<dbReference type="InterPro" id="IPR003171">
    <property type="entry name" value="Mehydrof_redctse-like"/>
</dbReference>
<dbReference type="GO" id="GO:0005829">
    <property type="term" value="C:cytosol"/>
    <property type="evidence" value="ECO:0007669"/>
    <property type="project" value="TreeGrafter"/>
</dbReference>
<dbReference type="SUPFAM" id="SSF51730">
    <property type="entry name" value="FAD-linked oxidoreductase"/>
    <property type="match status" value="1"/>
</dbReference>
<keyword evidence="11" id="KW-1185">Reference proteome</keyword>
<comment type="cofactor">
    <cofactor evidence="1 9">
        <name>FAD</name>
        <dbReference type="ChEBI" id="CHEBI:57692"/>
    </cofactor>
</comment>
<comment type="pathway">
    <text evidence="2 9">One-carbon metabolism; tetrahydrofolate interconversion.</text>
</comment>
<dbReference type="GO" id="GO:0009086">
    <property type="term" value="P:methionine biosynthetic process"/>
    <property type="evidence" value="ECO:0007669"/>
    <property type="project" value="TreeGrafter"/>
</dbReference>
<dbReference type="RefSeq" id="WP_246906265.1">
    <property type="nucleotide sequence ID" value="NZ_JALJRB010000008.1"/>
</dbReference>
<sequence>MSFQKRLTSGEFVVLAEMNTPKGVDISQLMTNARRIKGRVDAAVVPDMDNGVMRMSAMAGGVLMQQQGLEAIIHLYCRDRNRMALQGDILAAHVLGIQNLVVVNSESMANSDHREAKAVDDLDEVSLLEAIRSLQQGKDLAGFELEGTPTFTTGCTVGAFADDQQMAAELELTRRKVAAGAQYIVTPPVFDVDRCMPFLNAAADLGVPIIATIFLIKSVGIARYMALNEPGAHISEEMIRRIRKAPDRETECLKIAGETIGALKDKVAGVKIETHGWEHRLASILDYAGL</sequence>
<dbReference type="GO" id="GO:0071949">
    <property type="term" value="F:FAD binding"/>
    <property type="evidence" value="ECO:0007669"/>
    <property type="project" value="TreeGrafter"/>
</dbReference>
<organism evidence="10 11">
    <name type="scientific">Desulfatitalea alkaliphila</name>
    <dbReference type="NCBI Taxonomy" id="2929485"/>
    <lineage>
        <taxon>Bacteria</taxon>
        <taxon>Pseudomonadati</taxon>
        <taxon>Thermodesulfobacteriota</taxon>
        <taxon>Desulfobacteria</taxon>
        <taxon>Desulfobacterales</taxon>
        <taxon>Desulfosarcinaceae</taxon>
        <taxon>Desulfatitalea</taxon>
    </lineage>
</organism>
<dbReference type="Proteomes" id="UP001165427">
    <property type="component" value="Unassembled WGS sequence"/>
</dbReference>
<evidence type="ECO:0000256" key="7">
    <source>
        <dbReference type="ARBA" id="ARBA00034478"/>
    </source>
</evidence>
<protein>
    <recommendedName>
        <fullName evidence="9">Methylenetetrahydrofolate reductase</fullName>
    </recommendedName>
</protein>
<comment type="similarity">
    <text evidence="3 9">Belongs to the methylenetetrahydrofolate reductase family.</text>
</comment>